<protein>
    <submittedName>
        <fullName evidence="1">Tetratricopeptide repeat protein</fullName>
    </submittedName>
</protein>
<accession>A0ABU0YH47</accession>
<name>A0ABU0YH47_9GAMM</name>
<feature type="non-terminal residue" evidence="1">
    <location>
        <position position="87"/>
    </location>
</feature>
<proteinExistence type="predicted"/>
<dbReference type="Pfam" id="PF13374">
    <property type="entry name" value="TPR_10"/>
    <property type="match status" value="1"/>
</dbReference>
<evidence type="ECO:0000313" key="2">
    <source>
        <dbReference type="Proteomes" id="UP001223336"/>
    </source>
</evidence>
<dbReference type="Gene3D" id="1.25.40.10">
    <property type="entry name" value="Tetratricopeptide repeat domain"/>
    <property type="match status" value="1"/>
</dbReference>
<dbReference type="InterPro" id="IPR011990">
    <property type="entry name" value="TPR-like_helical_dom_sf"/>
</dbReference>
<dbReference type="RefSeq" id="WP_308136699.1">
    <property type="nucleotide sequence ID" value="NZ_JAVFKN010000105.1"/>
</dbReference>
<sequence>TLADNDPSNAGWQRDLAASLSKMGEVLTAQGKLDDAKAVFEKDLAIAQTLADNDPSNAGWQRDLAASLSKMGEVLTAQGKLDDAKAV</sequence>
<comment type="caution">
    <text evidence="1">The sequence shown here is derived from an EMBL/GenBank/DDBJ whole genome shotgun (WGS) entry which is preliminary data.</text>
</comment>
<evidence type="ECO:0000313" key="1">
    <source>
        <dbReference type="EMBL" id="MDQ5771062.1"/>
    </source>
</evidence>
<gene>
    <name evidence="1" type="ORF">RCC75_21255</name>
</gene>
<reference evidence="1 2" key="1">
    <citation type="submission" date="2023-08" db="EMBL/GenBank/DDBJ databases">
        <title>New molecular markers tilS and rpoB for phylogenetic and monitoring studies of the genus Thiothrix biodiversity.</title>
        <authorList>
            <person name="Ravin N.V."/>
            <person name="Smolyakov D."/>
            <person name="Markov N.D."/>
            <person name="Beletsky A.V."/>
            <person name="Mardanov A.V."/>
            <person name="Rudenko T.S."/>
            <person name="Grabovich M.Y."/>
        </authorList>
    </citation>
    <scope>NUCLEOTIDE SEQUENCE [LARGE SCALE GENOMIC DNA]</scope>
    <source>
        <strain evidence="1 2">H33</strain>
    </source>
</reference>
<organism evidence="1 2">
    <name type="scientific">Thiothrix subterranea</name>
    <dbReference type="NCBI Taxonomy" id="2735563"/>
    <lineage>
        <taxon>Bacteria</taxon>
        <taxon>Pseudomonadati</taxon>
        <taxon>Pseudomonadota</taxon>
        <taxon>Gammaproteobacteria</taxon>
        <taxon>Thiotrichales</taxon>
        <taxon>Thiotrichaceae</taxon>
        <taxon>Thiothrix</taxon>
    </lineage>
</organism>
<dbReference type="Proteomes" id="UP001223336">
    <property type="component" value="Unassembled WGS sequence"/>
</dbReference>
<feature type="non-terminal residue" evidence="1">
    <location>
        <position position="1"/>
    </location>
</feature>
<dbReference type="SUPFAM" id="SSF48452">
    <property type="entry name" value="TPR-like"/>
    <property type="match status" value="1"/>
</dbReference>
<dbReference type="EMBL" id="JAVFKN010000105">
    <property type="protein sequence ID" value="MDQ5771062.1"/>
    <property type="molecule type" value="Genomic_DNA"/>
</dbReference>
<keyword evidence="2" id="KW-1185">Reference proteome</keyword>